<dbReference type="EMBL" id="WHVB01000013">
    <property type="protein sequence ID" value="KAF8477777.1"/>
    <property type="molecule type" value="Genomic_DNA"/>
</dbReference>
<reference evidence="2" key="1">
    <citation type="submission" date="2019-10" db="EMBL/GenBank/DDBJ databases">
        <authorList>
            <consortium name="DOE Joint Genome Institute"/>
            <person name="Kuo A."/>
            <person name="Miyauchi S."/>
            <person name="Kiss E."/>
            <person name="Drula E."/>
            <person name="Kohler A."/>
            <person name="Sanchez-Garcia M."/>
            <person name="Andreopoulos B."/>
            <person name="Barry K.W."/>
            <person name="Bonito G."/>
            <person name="Buee M."/>
            <person name="Carver A."/>
            <person name="Chen C."/>
            <person name="Cichocki N."/>
            <person name="Clum A."/>
            <person name="Culley D."/>
            <person name="Crous P.W."/>
            <person name="Fauchery L."/>
            <person name="Girlanda M."/>
            <person name="Hayes R."/>
            <person name="Keri Z."/>
            <person name="LaButti K."/>
            <person name="Lipzen A."/>
            <person name="Lombard V."/>
            <person name="Magnuson J."/>
            <person name="Maillard F."/>
            <person name="Morin E."/>
            <person name="Murat C."/>
            <person name="Nolan M."/>
            <person name="Ohm R."/>
            <person name="Pangilinan J."/>
            <person name="Pereira M."/>
            <person name="Perotto S."/>
            <person name="Peter M."/>
            <person name="Riley R."/>
            <person name="Sitrit Y."/>
            <person name="Stielow B."/>
            <person name="Szollosi G."/>
            <person name="Zifcakova L."/>
            <person name="Stursova M."/>
            <person name="Spatafora J.W."/>
            <person name="Tedersoo L."/>
            <person name="Vaario L.-M."/>
            <person name="Yamada A."/>
            <person name="Yan M."/>
            <person name="Wang P."/>
            <person name="Xu J."/>
            <person name="Bruns T."/>
            <person name="Baldrian P."/>
            <person name="Vilgalys R."/>
            <person name="Henrissat B."/>
            <person name="Grigoriev I.V."/>
            <person name="Hibbett D."/>
            <person name="Nagy L.G."/>
            <person name="Martin F.M."/>
        </authorList>
    </citation>
    <scope>NUCLEOTIDE SEQUENCE</scope>
    <source>
        <strain evidence="2">Prilba</strain>
    </source>
</reference>
<comment type="caution">
    <text evidence="2">The sequence shown here is derived from an EMBL/GenBank/DDBJ whole genome shotgun (WGS) entry which is preliminary data.</text>
</comment>
<gene>
    <name evidence="2" type="ORF">DFH94DRAFT_803196</name>
</gene>
<sequence>KFSIIQSLVYLKNGFFIINIYTKHNPLHFGASEGRWSMQARAATCADSGGGGGGRTVGRGAHRGRGTAALTKAPGASPQGAGAPALTEGARMVTPMQGTGTLTQGLGTLTQGAGDVDAVGRGGGADAVGGGRVGAQTQRPACGPGSEGVDAEARHRGGGAARARARGRRGRGRGGGHWWRWQHERKWNPHPLAFEARMGIGARHSSSHSVTRVHLWSWAFFLLAYVDHSDAFCRKTDIYPHKRAPRNAYVGTQSQAMQVTGTR</sequence>
<feature type="non-terminal residue" evidence="2">
    <location>
        <position position="1"/>
    </location>
</feature>
<protein>
    <submittedName>
        <fullName evidence="2">Uncharacterized protein</fullName>
    </submittedName>
</protein>
<keyword evidence="3" id="KW-1185">Reference proteome</keyword>
<dbReference type="AlphaFoldDB" id="A0A9P5MSW0"/>
<reference evidence="2" key="2">
    <citation type="journal article" date="2020" name="Nat. Commun.">
        <title>Large-scale genome sequencing of mycorrhizal fungi provides insights into the early evolution of symbiotic traits.</title>
        <authorList>
            <person name="Miyauchi S."/>
            <person name="Kiss E."/>
            <person name="Kuo A."/>
            <person name="Drula E."/>
            <person name="Kohler A."/>
            <person name="Sanchez-Garcia M."/>
            <person name="Morin E."/>
            <person name="Andreopoulos B."/>
            <person name="Barry K.W."/>
            <person name="Bonito G."/>
            <person name="Buee M."/>
            <person name="Carver A."/>
            <person name="Chen C."/>
            <person name="Cichocki N."/>
            <person name="Clum A."/>
            <person name="Culley D."/>
            <person name="Crous P.W."/>
            <person name="Fauchery L."/>
            <person name="Girlanda M."/>
            <person name="Hayes R.D."/>
            <person name="Keri Z."/>
            <person name="LaButti K."/>
            <person name="Lipzen A."/>
            <person name="Lombard V."/>
            <person name="Magnuson J."/>
            <person name="Maillard F."/>
            <person name="Murat C."/>
            <person name="Nolan M."/>
            <person name="Ohm R.A."/>
            <person name="Pangilinan J."/>
            <person name="Pereira M.F."/>
            <person name="Perotto S."/>
            <person name="Peter M."/>
            <person name="Pfister S."/>
            <person name="Riley R."/>
            <person name="Sitrit Y."/>
            <person name="Stielow J.B."/>
            <person name="Szollosi G."/>
            <person name="Zifcakova L."/>
            <person name="Stursova M."/>
            <person name="Spatafora J.W."/>
            <person name="Tedersoo L."/>
            <person name="Vaario L.M."/>
            <person name="Yamada A."/>
            <person name="Yan M."/>
            <person name="Wang P."/>
            <person name="Xu J."/>
            <person name="Bruns T."/>
            <person name="Baldrian P."/>
            <person name="Vilgalys R."/>
            <person name="Dunand C."/>
            <person name="Henrissat B."/>
            <person name="Grigoriev I.V."/>
            <person name="Hibbett D."/>
            <person name="Nagy L.G."/>
            <person name="Martin F.M."/>
        </authorList>
    </citation>
    <scope>NUCLEOTIDE SEQUENCE</scope>
    <source>
        <strain evidence="2">Prilba</strain>
    </source>
</reference>
<proteinExistence type="predicted"/>
<dbReference type="Proteomes" id="UP000759537">
    <property type="component" value="Unassembled WGS sequence"/>
</dbReference>
<name>A0A9P5MSW0_9AGAM</name>
<evidence type="ECO:0000313" key="2">
    <source>
        <dbReference type="EMBL" id="KAF8477777.1"/>
    </source>
</evidence>
<evidence type="ECO:0000256" key="1">
    <source>
        <dbReference type="SAM" id="MobiDB-lite"/>
    </source>
</evidence>
<evidence type="ECO:0000313" key="3">
    <source>
        <dbReference type="Proteomes" id="UP000759537"/>
    </source>
</evidence>
<organism evidence="2 3">
    <name type="scientific">Russula ochroleuca</name>
    <dbReference type="NCBI Taxonomy" id="152965"/>
    <lineage>
        <taxon>Eukaryota</taxon>
        <taxon>Fungi</taxon>
        <taxon>Dikarya</taxon>
        <taxon>Basidiomycota</taxon>
        <taxon>Agaricomycotina</taxon>
        <taxon>Agaricomycetes</taxon>
        <taxon>Russulales</taxon>
        <taxon>Russulaceae</taxon>
        <taxon>Russula</taxon>
    </lineage>
</organism>
<feature type="compositionally biased region" description="Basic residues" evidence="1">
    <location>
        <begin position="163"/>
        <end position="174"/>
    </location>
</feature>
<feature type="region of interest" description="Disordered" evidence="1">
    <location>
        <begin position="132"/>
        <end position="177"/>
    </location>
</feature>
<accession>A0A9P5MSW0</accession>